<proteinExistence type="predicted"/>
<dbReference type="InterPro" id="IPR011989">
    <property type="entry name" value="ARM-like"/>
</dbReference>
<keyword evidence="2" id="KW-1185">Reference proteome</keyword>
<organism evidence="1 2">
    <name type="scientific">Rhipicephalus microplus</name>
    <name type="common">Cattle tick</name>
    <name type="synonym">Boophilus microplus</name>
    <dbReference type="NCBI Taxonomy" id="6941"/>
    <lineage>
        <taxon>Eukaryota</taxon>
        <taxon>Metazoa</taxon>
        <taxon>Ecdysozoa</taxon>
        <taxon>Arthropoda</taxon>
        <taxon>Chelicerata</taxon>
        <taxon>Arachnida</taxon>
        <taxon>Acari</taxon>
        <taxon>Parasitiformes</taxon>
        <taxon>Ixodida</taxon>
        <taxon>Ixodoidea</taxon>
        <taxon>Ixodidae</taxon>
        <taxon>Rhipicephalinae</taxon>
        <taxon>Rhipicephalus</taxon>
        <taxon>Boophilus</taxon>
    </lineage>
</organism>
<dbReference type="InterPro" id="IPR016024">
    <property type="entry name" value="ARM-type_fold"/>
</dbReference>
<evidence type="ECO:0000313" key="1">
    <source>
        <dbReference type="EMBL" id="KAH8009845.1"/>
    </source>
</evidence>
<gene>
    <name evidence="1" type="ORF">HPB51_020193</name>
</gene>
<reference evidence="1" key="2">
    <citation type="submission" date="2021-09" db="EMBL/GenBank/DDBJ databases">
        <authorList>
            <person name="Jia N."/>
            <person name="Wang J."/>
            <person name="Shi W."/>
            <person name="Du L."/>
            <person name="Sun Y."/>
            <person name="Zhan W."/>
            <person name="Jiang J."/>
            <person name="Wang Q."/>
            <person name="Zhang B."/>
            <person name="Ji P."/>
            <person name="Sakyi L.B."/>
            <person name="Cui X."/>
            <person name="Yuan T."/>
            <person name="Jiang B."/>
            <person name="Yang W."/>
            <person name="Lam T.T.-Y."/>
            <person name="Chang Q."/>
            <person name="Ding S."/>
            <person name="Wang X."/>
            <person name="Zhu J."/>
            <person name="Ruan X."/>
            <person name="Zhao L."/>
            <person name="Wei J."/>
            <person name="Que T."/>
            <person name="Du C."/>
            <person name="Cheng J."/>
            <person name="Dai P."/>
            <person name="Han X."/>
            <person name="Huang E."/>
            <person name="Gao Y."/>
            <person name="Liu J."/>
            <person name="Shao H."/>
            <person name="Ye R."/>
            <person name="Li L."/>
            <person name="Wei W."/>
            <person name="Wang X."/>
            <person name="Wang C."/>
            <person name="Huo Q."/>
            <person name="Li W."/>
            <person name="Guo W."/>
            <person name="Chen H."/>
            <person name="Chen S."/>
            <person name="Zhou L."/>
            <person name="Zhou L."/>
            <person name="Ni X."/>
            <person name="Tian J."/>
            <person name="Zhou Y."/>
            <person name="Sheng Y."/>
            <person name="Liu T."/>
            <person name="Pan Y."/>
            <person name="Xia L."/>
            <person name="Li J."/>
            <person name="Zhao F."/>
            <person name="Cao W."/>
        </authorList>
    </citation>
    <scope>NUCLEOTIDE SEQUENCE</scope>
    <source>
        <strain evidence="1">Rmic-2018</strain>
        <tissue evidence="1">Larvae</tissue>
    </source>
</reference>
<dbReference type="AlphaFoldDB" id="A0A9J6D716"/>
<comment type="caution">
    <text evidence="1">The sequence shown here is derived from an EMBL/GenBank/DDBJ whole genome shotgun (WGS) entry which is preliminary data.</text>
</comment>
<dbReference type="Proteomes" id="UP000821866">
    <property type="component" value="Chromosome 9"/>
</dbReference>
<dbReference type="Pfam" id="PF20206">
    <property type="entry name" value="Tra1_ring"/>
    <property type="match status" value="1"/>
</dbReference>
<reference evidence="1" key="1">
    <citation type="journal article" date="2020" name="Cell">
        <title>Large-Scale Comparative Analyses of Tick Genomes Elucidate Their Genetic Diversity and Vector Capacities.</title>
        <authorList>
            <consortium name="Tick Genome and Microbiome Consortium (TIGMIC)"/>
            <person name="Jia N."/>
            <person name="Wang J."/>
            <person name="Shi W."/>
            <person name="Du L."/>
            <person name="Sun Y."/>
            <person name="Zhan W."/>
            <person name="Jiang J.F."/>
            <person name="Wang Q."/>
            <person name="Zhang B."/>
            <person name="Ji P."/>
            <person name="Bell-Sakyi L."/>
            <person name="Cui X.M."/>
            <person name="Yuan T.T."/>
            <person name="Jiang B.G."/>
            <person name="Yang W.F."/>
            <person name="Lam T.T."/>
            <person name="Chang Q.C."/>
            <person name="Ding S.J."/>
            <person name="Wang X.J."/>
            <person name="Zhu J.G."/>
            <person name="Ruan X.D."/>
            <person name="Zhao L."/>
            <person name="Wei J.T."/>
            <person name="Ye R.Z."/>
            <person name="Que T.C."/>
            <person name="Du C.H."/>
            <person name="Zhou Y.H."/>
            <person name="Cheng J.X."/>
            <person name="Dai P.F."/>
            <person name="Guo W.B."/>
            <person name="Han X.H."/>
            <person name="Huang E.J."/>
            <person name="Li L.F."/>
            <person name="Wei W."/>
            <person name="Gao Y.C."/>
            <person name="Liu J.Z."/>
            <person name="Shao H.Z."/>
            <person name="Wang X."/>
            <person name="Wang C.C."/>
            <person name="Yang T.C."/>
            <person name="Huo Q.B."/>
            <person name="Li W."/>
            <person name="Chen H.Y."/>
            <person name="Chen S.E."/>
            <person name="Zhou L.G."/>
            <person name="Ni X.B."/>
            <person name="Tian J.H."/>
            <person name="Sheng Y."/>
            <person name="Liu T."/>
            <person name="Pan Y.S."/>
            <person name="Xia L.Y."/>
            <person name="Li J."/>
            <person name="Zhao F."/>
            <person name="Cao W.C."/>
        </authorList>
    </citation>
    <scope>NUCLEOTIDE SEQUENCE</scope>
    <source>
        <strain evidence="1">Rmic-2018</strain>
    </source>
</reference>
<protein>
    <submittedName>
        <fullName evidence="1">Uncharacterized protein</fullName>
    </submittedName>
</protein>
<name>A0A9J6D716_RHIMP</name>
<evidence type="ECO:0000313" key="2">
    <source>
        <dbReference type="Proteomes" id="UP000821866"/>
    </source>
</evidence>
<sequence length="358" mass="40625">MVDQAYTLINRWFECFECSPFSRHLKVWINLYTVEQVGQLAMLLITENSATVLTSRERACQLPHVEYLAERLCALCYDRAWYAKSGGCFAIKCLVERLPLRWVLGHQYLFLKALFFIMMDLTGEVSNGAVDMAKSNLEKMLTVCGAPLPVDAPDDLREVQRKSLHEVTLELVRQVTSPNTCVRQQAIHSLEVLAQVMSCSVGALMEPHREVLADMVPPKKHLLRHQPLNAQIGLMEGNTYCTSLQPRLFALDVSVAEHKTFFTELVSLCEADDEALRKLPCYKGCGPVALVSLRRAALRALATCHYLPCRERVFHVLYRALNARDPELQEAAFQCMSDFVAACNIDMEMVRFQNLFTM</sequence>
<dbReference type="EMBL" id="JABSTU010000011">
    <property type="protein sequence ID" value="KAH8009845.1"/>
    <property type="molecule type" value="Genomic_DNA"/>
</dbReference>
<accession>A0A9J6D716</accession>
<dbReference type="InterPro" id="IPR046805">
    <property type="entry name" value="Tra1_ring"/>
</dbReference>
<dbReference type="SUPFAM" id="SSF48371">
    <property type="entry name" value="ARM repeat"/>
    <property type="match status" value="1"/>
</dbReference>
<dbReference type="Gene3D" id="1.25.10.10">
    <property type="entry name" value="Leucine-rich Repeat Variant"/>
    <property type="match status" value="1"/>
</dbReference>
<dbReference type="VEuPathDB" id="VectorBase:LOC119178083"/>